<name>A0A2B7USP6_9BACI</name>
<dbReference type="AlphaFoldDB" id="A0A2B7USP6"/>
<protein>
    <submittedName>
        <fullName evidence="2">IS5/IS1182 family transposase</fullName>
    </submittedName>
</protein>
<evidence type="ECO:0000313" key="2">
    <source>
        <dbReference type="EMBL" id="PGG75170.1"/>
    </source>
</evidence>
<evidence type="ECO:0000313" key="3">
    <source>
        <dbReference type="Proteomes" id="UP000225320"/>
    </source>
</evidence>
<gene>
    <name evidence="2" type="ORF">CON73_33220</name>
</gene>
<dbReference type="Proteomes" id="UP000225320">
    <property type="component" value="Unassembled WGS sequence"/>
</dbReference>
<feature type="domain" description="Transposase InsH N-terminal" evidence="1">
    <location>
        <begin position="20"/>
        <end position="53"/>
    </location>
</feature>
<feature type="non-terminal residue" evidence="2">
    <location>
        <position position="53"/>
    </location>
</feature>
<comment type="caution">
    <text evidence="2">The sequence shown here is derived from an EMBL/GenBank/DDBJ whole genome shotgun (WGS) entry which is preliminary data.</text>
</comment>
<reference evidence="2 3" key="1">
    <citation type="submission" date="2017-09" db="EMBL/GenBank/DDBJ databases">
        <title>Large-scale bioinformatics analysis of Bacillus genomes uncovers conserved roles of natural products in bacterial physiology.</title>
        <authorList>
            <consortium name="Agbiome Team Llc"/>
            <person name="Bleich R.M."/>
            <person name="Grubbs K.J."/>
            <person name="Santa Maria K.C."/>
            <person name="Allen S.E."/>
            <person name="Farag S."/>
            <person name="Shank E.A."/>
            <person name="Bowers A."/>
        </authorList>
    </citation>
    <scope>NUCLEOTIDE SEQUENCE [LARGE SCALE GENOMIC DNA]</scope>
    <source>
        <strain evidence="2 3">AFS094862</strain>
    </source>
</reference>
<dbReference type="InterPro" id="IPR008490">
    <property type="entry name" value="Transposase_InsH_N"/>
</dbReference>
<sequence length="53" mass="6366">MIQNQQSMVFSSYMDIYDLVVPTDNLLRKINDLIDFSFVYEELKDKYCHDNGR</sequence>
<accession>A0A2B7USP6</accession>
<dbReference type="EMBL" id="NVOI01000308">
    <property type="protein sequence ID" value="PGG75170.1"/>
    <property type="molecule type" value="Genomic_DNA"/>
</dbReference>
<dbReference type="Pfam" id="PF05598">
    <property type="entry name" value="DUF772"/>
    <property type="match status" value="1"/>
</dbReference>
<evidence type="ECO:0000259" key="1">
    <source>
        <dbReference type="Pfam" id="PF05598"/>
    </source>
</evidence>
<organism evidence="2 3">
    <name type="scientific">Bacillus toyonensis</name>
    <dbReference type="NCBI Taxonomy" id="155322"/>
    <lineage>
        <taxon>Bacteria</taxon>
        <taxon>Bacillati</taxon>
        <taxon>Bacillota</taxon>
        <taxon>Bacilli</taxon>
        <taxon>Bacillales</taxon>
        <taxon>Bacillaceae</taxon>
        <taxon>Bacillus</taxon>
        <taxon>Bacillus cereus group</taxon>
    </lineage>
</organism>
<proteinExistence type="predicted"/>